<dbReference type="EMBL" id="VYQF01000001">
    <property type="protein sequence ID" value="KAA9041798.1"/>
    <property type="molecule type" value="Genomic_DNA"/>
</dbReference>
<feature type="transmembrane region" description="Helical" evidence="1">
    <location>
        <begin position="386"/>
        <end position="406"/>
    </location>
</feature>
<evidence type="ECO:0000313" key="3">
    <source>
        <dbReference type="Proteomes" id="UP000326903"/>
    </source>
</evidence>
<sequence length="460" mass="53106">MGYGDLILFPVFLIMLSLFFRSRRNTYTDPLLRKYHRQGFWVKIFSCIVFIIYNVYFYPADSIGLYQKEGANIYHLILHNSNHLKWLFQKGKYFDESFLKDRFNSGYFRSEANFMVARIVALLSFVTVGRYAATSLIFACIAYSGIWKLFLFFYEQFPHLHKRLALAILFFPTFVFWSSGILKDTLCIASLGWVTYALYEMLYRKKGFIKNSIILFVFGYLLAIIKVYILISYVPFFILFIVLKNIQEIKNKFLKYLLAPMLIFSCMYGFTQILDSFNKELGGYAVEDLTSSIQHLNGAFKAMDGNKTADSNFDLGAEFDGTFSGLINLAPVAIFTTFFRPFIWESHKISQILASVESLILLFFTIFVIFKSGPVYSIKLILSDPIIMYCFLFSIVFATFVGASTLNFGTLVRYKIPCLPFYTIALFLIYEKAKEKAAKKSLAKSNSIMQPEISLYQVAT</sequence>
<keyword evidence="1" id="KW-0472">Membrane</keyword>
<name>A0A5J5IMM9_9BACT</name>
<reference evidence="2 3" key="1">
    <citation type="submission" date="2019-09" db="EMBL/GenBank/DDBJ databases">
        <title>Draft genome sequence of Ginsengibacter sp. BR5-29.</title>
        <authorList>
            <person name="Im W.-T."/>
        </authorList>
    </citation>
    <scope>NUCLEOTIDE SEQUENCE [LARGE SCALE GENOMIC DNA]</scope>
    <source>
        <strain evidence="2 3">BR5-29</strain>
    </source>
</reference>
<feature type="transmembrane region" description="Helical" evidence="1">
    <location>
        <begin position="166"/>
        <end position="193"/>
    </location>
</feature>
<dbReference type="Proteomes" id="UP000326903">
    <property type="component" value="Unassembled WGS sequence"/>
</dbReference>
<organism evidence="2 3">
    <name type="scientific">Ginsengibacter hankyongi</name>
    <dbReference type="NCBI Taxonomy" id="2607284"/>
    <lineage>
        <taxon>Bacteria</taxon>
        <taxon>Pseudomonadati</taxon>
        <taxon>Bacteroidota</taxon>
        <taxon>Chitinophagia</taxon>
        <taxon>Chitinophagales</taxon>
        <taxon>Chitinophagaceae</taxon>
        <taxon>Ginsengibacter</taxon>
    </lineage>
</organism>
<feature type="transmembrane region" description="Helical" evidence="1">
    <location>
        <begin position="41"/>
        <end position="58"/>
    </location>
</feature>
<keyword evidence="1" id="KW-0812">Transmembrane</keyword>
<evidence type="ECO:0000313" key="2">
    <source>
        <dbReference type="EMBL" id="KAA9041798.1"/>
    </source>
</evidence>
<protein>
    <recommendedName>
        <fullName evidence="4">Glycosyltransferase RgtA/B/C/D-like domain-containing protein</fullName>
    </recommendedName>
</protein>
<feature type="transmembrane region" description="Helical" evidence="1">
    <location>
        <begin position="131"/>
        <end position="154"/>
    </location>
</feature>
<feature type="transmembrane region" description="Helical" evidence="1">
    <location>
        <begin position="349"/>
        <end position="370"/>
    </location>
</feature>
<gene>
    <name evidence="2" type="ORF">FW778_07215</name>
</gene>
<evidence type="ECO:0008006" key="4">
    <source>
        <dbReference type="Google" id="ProtNLM"/>
    </source>
</evidence>
<feature type="transmembrane region" description="Helical" evidence="1">
    <location>
        <begin position="6"/>
        <end position="21"/>
    </location>
</feature>
<feature type="transmembrane region" description="Helical" evidence="1">
    <location>
        <begin position="253"/>
        <end position="274"/>
    </location>
</feature>
<dbReference type="RefSeq" id="WP_150413927.1">
    <property type="nucleotide sequence ID" value="NZ_VYQF01000001.1"/>
</dbReference>
<feature type="transmembrane region" description="Helical" evidence="1">
    <location>
        <begin position="213"/>
        <end position="241"/>
    </location>
</feature>
<keyword evidence="3" id="KW-1185">Reference proteome</keyword>
<dbReference type="AlphaFoldDB" id="A0A5J5IMM9"/>
<proteinExistence type="predicted"/>
<comment type="caution">
    <text evidence="2">The sequence shown here is derived from an EMBL/GenBank/DDBJ whole genome shotgun (WGS) entry which is preliminary data.</text>
</comment>
<keyword evidence="1" id="KW-1133">Transmembrane helix</keyword>
<accession>A0A5J5IMM9</accession>
<evidence type="ECO:0000256" key="1">
    <source>
        <dbReference type="SAM" id="Phobius"/>
    </source>
</evidence>